<dbReference type="EMBL" id="VSRR010000019">
    <property type="protein sequence ID" value="MPC08139.1"/>
    <property type="molecule type" value="Genomic_DNA"/>
</dbReference>
<sequence>MMVNWDVWGVGTGDCGLGLELGLGLGLGRWLNCDEEEEEEEEEEGEEEEEEMNRSGLICAWPRLALEDLASTRRLSLPHQGIGSPQHLATATRHCHSLHAAAPGERASFLTIQAQVWVASLISPMHGYQSL</sequence>
<keyword evidence="3" id="KW-1185">Reference proteome</keyword>
<feature type="region of interest" description="Disordered" evidence="1">
    <location>
        <begin position="34"/>
        <end position="53"/>
    </location>
</feature>
<organism evidence="2 3">
    <name type="scientific">Portunus trituberculatus</name>
    <name type="common">Swimming crab</name>
    <name type="synonym">Neptunus trituberculatus</name>
    <dbReference type="NCBI Taxonomy" id="210409"/>
    <lineage>
        <taxon>Eukaryota</taxon>
        <taxon>Metazoa</taxon>
        <taxon>Ecdysozoa</taxon>
        <taxon>Arthropoda</taxon>
        <taxon>Crustacea</taxon>
        <taxon>Multicrustacea</taxon>
        <taxon>Malacostraca</taxon>
        <taxon>Eumalacostraca</taxon>
        <taxon>Eucarida</taxon>
        <taxon>Decapoda</taxon>
        <taxon>Pleocyemata</taxon>
        <taxon>Brachyura</taxon>
        <taxon>Eubrachyura</taxon>
        <taxon>Portunoidea</taxon>
        <taxon>Portunidae</taxon>
        <taxon>Portuninae</taxon>
        <taxon>Portunus</taxon>
    </lineage>
</organism>
<comment type="caution">
    <text evidence="2">The sequence shown here is derived from an EMBL/GenBank/DDBJ whole genome shotgun (WGS) entry which is preliminary data.</text>
</comment>
<feature type="compositionally biased region" description="Acidic residues" evidence="1">
    <location>
        <begin position="34"/>
        <end position="51"/>
    </location>
</feature>
<evidence type="ECO:0000313" key="3">
    <source>
        <dbReference type="Proteomes" id="UP000324222"/>
    </source>
</evidence>
<gene>
    <name evidence="2" type="ORF">E2C01_000715</name>
</gene>
<evidence type="ECO:0000256" key="1">
    <source>
        <dbReference type="SAM" id="MobiDB-lite"/>
    </source>
</evidence>
<protein>
    <submittedName>
        <fullName evidence="2">Uncharacterized protein</fullName>
    </submittedName>
</protein>
<dbReference type="Proteomes" id="UP000324222">
    <property type="component" value="Unassembled WGS sequence"/>
</dbReference>
<accession>A0A5B7CF40</accession>
<evidence type="ECO:0000313" key="2">
    <source>
        <dbReference type="EMBL" id="MPC08139.1"/>
    </source>
</evidence>
<dbReference type="AlphaFoldDB" id="A0A5B7CF40"/>
<reference evidence="2 3" key="1">
    <citation type="submission" date="2019-05" db="EMBL/GenBank/DDBJ databases">
        <title>Another draft genome of Portunus trituberculatus and its Hox gene families provides insights of decapod evolution.</title>
        <authorList>
            <person name="Jeong J.-H."/>
            <person name="Song I."/>
            <person name="Kim S."/>
            <person name="Choi T."/>
            <person name="Kim D."/>
            <person name="Ryu S."/>
            <person name="Kim W."/>
        </authorList>
    </citation>
    <scope>NUCLEOTIDE SEQUENCE [LARGE SCALE GENOMIC DNA]</scope>
    <source>
        <tissue evidence="2">Muscle</tissue>
    </source>
</reference>
<name>A0A5B7CF40_PORTR</name>
<proteinExistence type="predicted"/>